<sequence>MDSSLVKLILMRDCIKKQIDFFEILKGDFYNINKNFFLFNSEQQHIVNTFNKENNTELIICKIDSLNQLLIKINKEINNNCVHCYCEDYIDVNENTSKPIKYCEKCWTTF</sequence>
<reference evidence="1" key="1">
    <citation type="journal article" date="2020" name="Nature">
        <title>Giant virus diversity and host interactions through global metagenomics.</title>
        <authorList>
            <person name="Schulz F."/>
            <person name="Roux S."/>
            <person name="Paez-Espino D."/>
            <person name="Jungbluth S."/>
            <person name="Walsh D.A."/>
            <person name="Denef V.J."/>
            <person name="McMahon K.D."/>
            <person name="Konstantinidis K.T."/>
            <person name="Eloe-Fadrosh E.A."/>
            <person name="Kyrpides N.C."/>
            <person name="Woyke T."/>
        </authorList>
    </citation>
    <scope>NUCLEOTIDE SEQUENCE</scope>
    <source>
        <strain evidence="1">GVMAG-S-3300013094-109</strain>
    </source>
</reference>
<proteinExistence type="predicted"/>
<protein>
    <submittedName>
        <fullName evidence="1">Uncharacterized protein</fullName>
    </submittedName>
</protein>
<organism evidence="1">
    <name type="scientific">viral metagenome</name>
    <dbReference type="NCBI Taxonomy" id="1070528"/>
    <lineage>
        <taxon>unclassified sequences</taxon>
        <taxon>metagenomes</taxon>
        <taxon>organismal metagenomes</taxon>
    </lineage>
</organism>
<name>A0A6C0KTL1_9ZZZZ</name>
<dbReference type="EMBL" id="MN740989">
    <property type="protein sequence ID" value="QHU21295.1"/>
    <property type="molecule type" value="Genomic_DNA"/>
</dbReference>
<dbReference type="AlphaFoldDB" id="A0A6C0KTL1"/>
<evidence type="ECO:0000313" key="1">
    <source>
        <dbReference type="EMBL" id="QHU21295.1"/>
    </source>
</evidence>
<accession>A0A6C0KTL1</accession>